<reference evidence="3 4" key="1">
    <citation type="submission" date="2017-11" db="EMBL/GenBank/DDBJ databases">
        <title>Streptomyces carmine sp. nov., a novel actinomycete isolated from Sophora alopecuroides in Xinjiang, China.</title>
        <authorList>
            <person name="Wang Y."/>
            <person name="Luo X."/>
            <person name="Wan C."/>
            <person name="Zhang L."/>
        </authorList>
    </citation>
    <scope>NUCLEOTIDE SEQUENCE [LARGE SCALE GENOMIC DNA]</scope>
    <source>
        <strain evidence="3 4">TRM SA0054</strain>
    </source>
</reference>
<dbReference type="Gene3D" id="3.10.450.50">
    <property type="match status" value="1"/>
</dbReference>
<evidence type="ECO:0000313" key="3">
    <source>
        <dbReference type="EMBL" id="PJE93877.1"/>
    </source>
</evidence>
<feature type="compositionally biased region" description="Low complexity" evidence="1">
    <location>
        <begin position="27"/>
        <end position="46"/>
    </location>
</feature>
<gene>
    <name evidence="3" type="ORF">CUT44_32320</name>
</gene>
<feature type="domain" description="SnoaL-like" evidence="2">
    <location>
        <begin position="89"/>
        <end position="188"/>
    </location>
</feature>
<dbReference type="InterPro" id="IPR032710">
    <property type="entry name" value="NTF2-like_dom_sf"/>
</dbReference>
<sequence length="208" mass="22604">MPSRRRAPIMVAAARDRPRPVRPGRPPVRTAAYGGAPPRAAATARPHGAARAPRMIGARMNPAQPLTHKAQEQDQDSRVLRNQETVSGIYAAVADGDIAAALGAMSERIEWVVTDGLPYGGTYRGRAEVLTNVFARFDTEWDGLEVVPEEILAVRDAVVALGRYRGRHRGTGILMTARFAHVWRFAEGTAPTAFETIADTHTMVAAMR</sequence>
<accession>A0A2M8LPJ9</accession>
<dbReference type="InterPro" id="IPR037401">
    <property type="entry name" value="SnoaL-like"/>
</dbReference>
<proteinExistence type="predicted"/>
<dbReference type="Proteomes" id="UP000230407">
    <property type="component" value="Unassembled WGS sequence"/>
</dbReference>
<protein>
    <recommendedName>
        <fullName evidence="2">SnoaL-like domain-containing protein</fullName>
    </recommendedName>
</protein>
<dbReference type="Pfam" id="PF12680">
    <property type="entry name" value="SnoaL_2"/>
    <property type="match status" value="1"/>
</dbReference>
<comment type="caution">
    <text evidence="3">The sequence shown here is derived from an EMBL/GenBank/DDBJ whole genome shotgun (WGS) entry which is preliminary data.</text>
</comment>
<dbReference type="PANTHER" id="PTHR41252:SF1">
    <property type="entry name" value="BLR2505 PROTEIN"/>
    <property type="match status" value="1"/>
</dbReference>
<dbReference type="EMBL" id="PGGW01000071">
    <property type="protein sequence ID" value="PJE93877.1"/>
    <property type="molecule type" value="Genomic_DNA"/>
</dbReference>
<dbReference type="SUPFAM" id="SSF54427">
    <property type="entry name" value="NTF2-like"/>
    <property type="match status" value="1"/>
</dbReference>
<evidence type="ECO:0000313" key="4">
    <source>
        <dbReference type="Proteomes" id="UP000230407"/>
    </source>
</evidence>
<dbReference type="AlphaFoldDB" id="A0A2M8LPJ9"/>
<evidence type="ECO:0000256" key="1">
    <source>
        <dbReference type="SAM" id="MobiDB-lite"/>
    </source>
</evidence>
<keyword evidence="4" id="KW-1185">Reference proteome</keyword>
<organism evidence="3 4">
    <name type="scientific">Streptomyces carminius</name>
    <dbReference type="NCBI Taxonomy" id="2665496"/>
    <lineage>
        <taxon>Bacteria</taxon>
        <taxon>Bacillati</taxon>
        <taxon>Actinomycetota</taxon>
        <taxon>Actinomycetes</taxon>
        <taxon>Kitasatosporales</taxon>
        <taxon>Streptomycetaceae</taxon>
        <taxon>Streptomyces</taxon>
    </lineage>
</organism>
<feature type="region of interest" description="Disordered" evidence="1">
    <location>
        <begin position="15"/>
        <end position="46"/>
    </location>
</feature>
<dbReference type="PANTHER" id="PTHR41252">
    <property type="entry name" value="BLR2505 PROTEIN"/>
    <property type="match status" value="1"/>
</dbReference>
<evidence type="ECO:0000259" key="2">
    <source>
        <dbReference type="Pfam" id="PF12680"/>
    </source>
</evidence>
<name>A0A2M8LPJ9_9ACTN</name>